<accession>A0A841GMW5</accession>
<sequence length="210" mass="22702">MWRRSFFHLYALRTAPGAYGHVEGTAVRFAPFVLLIFPLAASMTACDENSLFDEVILTTDTVTIGAPSGPSGLPSAISISRPNAIEPIESRPETAGDAQRWDFALRQGPGGELQLRSRQPDEGGVGSGILPTTQAFENIERGSRARSRYLLTPVTLTTNAAYMLRSQYSNGFSSCGGYAKAKVLELNTAQATAKLALVLNDRCDDERLTD</sequence>
<protein>
    <submittedName>
        <fullName evidence="1">Uncharacterized protein</fullName>
    </submittedName>
</protein>
<name>A0A841GMW5_9BACT</name>
<proteinExistence type="predicted"/>
<comment type="caution">
    <text evidence="1">The sequence shown here is derived from an EMBL/GenBank/DDBJ whole genome shotgun (WGS) entry which is preliminary data.</text>
</comment>
<evidence type="ECO:0000313" key="2">
    <source>
        <dbReference type="Proteomes" id="UP000582837"/>
    </source>
</evidence>
<reference evidence="1 2" key="1">
    <citation type="submission" date="2020-08" db="EMBL/GenBank/DDBJ databases">
        <title>Genomic Encyclopedia of Type Strains, Phase IV (KMG-IV): sequencing the most valuable type-strain genomes for metagenomic binning, comparative biology and taxonomic classification.</title>
        <authorList>
            <person name="Goeker M."/>
        </authorList>
    </citation>
    <scope>NUCLEOTIDE SEQUENCE [LARGE SCALE GENOMIC DNA]</scope>
    <source>
        <strain evidence="1 2">DSM 29007</strain>
    </source>
</reference>
<gene>
    <name evidence="1" type="ORF">HNQ61_001758</name>
</gene>
<dbReference type="RefSeq" id="WP_170039930.1">
    <property type="nucleotide sequence ID" value="NZ_JABDTL010000002.1"/>
</dbReference>
<dbReference type="Proteomes" id="UP000582837">
    <property type="component" value="Unassembled WGS sequence"/>
</dbReference>
<organism evidence="1 2">
    <name type="scientific">Longimicrobium terrae</name>
    <dbReference type="NCBI Taxonomy" id="1639882"/>
    <lineage>
        <taxon>Bacteria</taxon>
        <taxon>Pseudomonadati</taxon>
        <taxon>Gemmatimonadota</taxon>
        <taxon>Longimicrobiia</taxon>
        <taxon>Longimicrobiales</taxon>
        <taxon>Longimicrobiaceae</taxon>
        <taxon>Longimicrobium</taxon>
    </lineage>
</organism>
<dbReference type="EMBL" id="JACHIA010000003">
    <property type="protein sequence ID" value="MBB6070141.1"/>
    <property type="molecule type" value="Genomic_DNA"/>
</dbReference>
<dbReference type="AlphaFoldDB" id="A0A841GMW5"/>
<keyword evidence="2" id="KW-1185">Reference proteome</keyword>
<evidence type="ECO:0000313" key="1">
    <source>
        <dbReference type="EMBL" id="MBB6070141.1"/>
    </source>
</evidence>